<evidence type="ECO:0000256" key="5">
    <source>
        <dbReference type="ARBA" id="ARBA00023054"/>
    </source>
</evidence>
<keyword evidence="6" id="KW-0143">Chaperone</keyword>
<proteinExistence type="inferred from homology"/>
<feature type="region of interest" description="Disordered" evidence="10">
    <location>
        <begin position="333"/>
        <end position="358"/>
    </location>
</feature>
<keyword evidence="5" id="KW-0175">Coiled coil</keyword>
<evidence type="ECO:0000313" key="11">
    <source>
        <dbReference type="EnsemblPlants" id="OGLUM05G25600.1"/>
    </source>
</evidence>
<evidence type="ECO:0000256" key="10">
    <source>
        <dbReference type="SAM" id="MobiDB-lite"/>
    </source>
</evidence>
<dbReference type="Gene3D" id="3.30.1120.90">
    <property type="entry name" value="Nucleosome assembly protein"/>
    <property type="match status" value="1"/>
</dbReference>
<protein>
    <submittedName>
        <fullName evidence="11">Uncharacterized protein</fullName>
    </submittedName>
</protein>
<dbReference type="AlphaFoldDB" id="A0A0E0A252"/>
<dbReference type="GO" id="GO:0000724">
    <property type="term" value="P:double-strand break repair via homologous recombination"/>
    <property type="evidence" value="ECO:0007669"/>
    <property type="project" value="UniProtKB-ARBA"/>
</dbReference>
<dbReference type="Pfam" id="PF00956">
    <property type="entry name" value="NAP"/>
    <property type="match status" value="1"/>
</dbReference>
<feature type="compositionally biased region" description="Polar residues" evidence="10">
    <location>
        <begin position="337"/>
        <end position="352"/>
    </location>
</feature>
<comment type="similarity">
    <text evidence="3 9">Belongs to the nucleosome assembly protein (NAP) family.</text>
</comment>
<name>A0A0E0A252_9ORYZ</name>
<comment type="subcellular location">
    <subcellularLocation>
        <location evidence="2">Cytoplasm</location>
    </subcellularLocation>
    <subcellularLocation>
        <location evidence="1">Nucleus</location>
    </subcellularLocation>
</comment>
<evidence type="ECO:0000256" key="1">
    <source>
        <dbReference type="ARBA" id="ARBA00004123"/>
    </source>
</evidence>
<evidence type="ECO:0000313" key="12">
    <source>
        <dbReference type="Proteomes" id="UP000026961"/>
    </source>
</evidence>
<evidence type="ECO:0000256" key="9">
    <source>
        <dbReference type="RuleBase" id="RU003876"/>
    </source>
</evidence>
<dbReference type="GO" id="GO:0005634">
    <property type="term" value="C:nucleus"/>
    <property type="evidence" value="ECO:0007669"/>
    <property type="project" value="UniProtKB-SubCell"/>
</dbReference>
<evidence type="ECO:0000256" key="8">
    <source>
        <dbReference type="ARBA" id="ARBA00037572"/>
    </source>
</evidence>
<dbReference type="Proteomes" id="UP000026961">
    <property type="component" value="Chromosome 5"/>
</dbReference>
<keyword evidence="7" id="KW-0539">Nucleus</keyword>
<feature type="region of interest" description="Disordered" evidence="10">
    <location>
        <begin position="294"/>
        <end position="313"/>
    </location>
</feature>
<accession>A0A0E0A252</accession>
<dbReference type="Gramene" id="OGLUM05G25600.1">
    <property type="protein sequence ID" value="OGLUM05G25600.1"/>
    <property type="gene ID" value="OGLUM05G25600"/>
</dbReference>
<dbReference type="FunFam" id="1.20.5.1500:FF:000001">
    <property type="entry name" value="Nucleosome assembly protein 1-like 1"/>
    <property type="match status" value="1"/>
</dbReference>
<dbReference type="Gene3D" id="1.20.5.1500">
    <property type="match status" value="1"/>
</dbReference>
<sequence length="481" mass="53354">MSDGKDSLDLSGLGAAVPNAKELSAEDKANLVESIKNTLQGLAARHTDVLESLEPKVRKRVEVLREIQSQHDDLEAKFFEERAALEAKYQKMYEPLYSKRYEIVNGVVEVDGVTKEAADETPAEQKEEKGVPEFWLNAMKNHEILSEEIQERDEEALKYLKDIKWYRISEPKGFKLEFYFDTNPFFKNSVLTKTYHMIDEDEPILEKAIGTEIEWFPGKCLTQKVLKKKPKKGSKNTKPITKTENCESFFNFFSPPQVPDDDEEIDEDTAEQLQNQMEQDYDIGRADEFLQGKGSRESDLRNASNNHEQRQLHRAGLVTWRNPYRMTAVPLPRQRESMPSSRTVRATQSANPRNLRARPSSAALPSCVWSSSLARSIGATTVCTAPPIAAPATRSRSNSHTLAAAAAPIPTPSPPPPLLLLRLPIDSSTPAAPAAAAAAAASSLIRLSSLPFSSLPSPPLPSAAARPSRVQLACVRACECA</sequence>
<evidence type="ECO:0000256" key="2">
    <source>
        <dbReference type="ARBA" id="ARBA00004496"/>
    </source>
</evidence>
<dbReference type="GO" id="GO:0042393">
    <property type="term" value="F:histone binding"/>
    <property type="evidence" value="ECO:0007669"/>
    <property type="project" value="UniProtKB-ARBA"/>
</dbReference>
<dbReference type="GO" id="GO:0005737">
    <property type="term" value="C:cytoplasm"/>
    <property type="evidence" value="ECO:0007669"/>
    <property type="project" value="UniProtKB-SubCell"/>
</dbReference>
<evidence type="ECO:0000256" key="6">
    <source>
        <dbReference type="ARBA" id="ARBA00023186"/>
    </source>
</evidence>
<reference evidence="11" key="1">
    <citation type="submission" date="2015-04" db="UniProtKB">
        <authorList>
            <consortium name="EnsemblPlants"/>
        </authorList>
    </citation>
    <scope>IDENTIFICATION</scope>
</reference>
<dbReference type="EnsemblPlants" id="OGLUM05G25600.1">
    <property type="protein sequence ID" value="OGLUM05G25600.1"/>
    <property type="gene ID" value="OGLUM05G25600"/>
</dbReference>
<dbReference type="FunFam" id="3.30.1120.90:FF:000005">
    <property type="entry name" value="Nucleosome assembly protein11"/>
    <property type="match status" value="1"/>
</dbReference>
<keyword evidence="4" id="KW-0963">Cytoplasm</keyword>
<dbReference type="STRING" id="40148.A0A0E0A252"/>
<reference evidence="11" key="2">
    <citation type="submission" date="2018-05" db="EMBL/GenBank/DDBJ databases">
        <title>OgluRS3 (Oryza glumaepatula Reference Sequence Version 3).</title>
        <authorList>
            <person name="Zhang J."/>
            <person name="Kudrna D."/>
            <person name="Lee S."/>
            <person name="Talag J."/>
            <person name="Welchert J."/>
            <person name="Wing R.A."/>
        </authorList>
    </citation>
    <scope>NUCLEOTIDE SEQUENCE [LARGE SCALE GENOMIC DNA]</scope>
</reference>
<dbReference type="eggNOG" id="KOG1507">
    <property type="taxonomic scope" value="Eukaryota"/>
</dbReference>
<comment type="function">
    <text evidence="8">May modulate chromatin structure by regulation of nucleosome assembly/disassembly.</text>
</comment>
<evidence type="ECO:0000256" key="4">
    <source>
        <dbReference type="ARBA" id="ARBA00022490"/>
    </source>
</evidence>
<dbReference type="InterPro" id="IPR002164">
    <property type="entry name" value="NAP_family"/>
</dbReference>
<evidence type="ECO:0000256" key="3">
    <source>
        <dbReference type="ARBA" id="ARBA00009947"/>
    </source>
</evidence>
<organism evidence="11">
    <name type="scientific">Oryza glumipatula</name>
    <dbReference type="NCBI Taxonomy" id="40148"/>
    <lineage>
        <taxon>Eukaryota</taxon>
        <taxon>Viridiplantae</taxon>
        <taxon>Streptophyta</taxon>
        <taxon>Embryophyta</taxon>
        <taxon>Tracheophyta</taxon>
        <taxon>Spermatophyta</taxon>
        <taxon>Magnoliopsida</taxon>
        <taxon>Liliopsida</taxon>
        <taxon>Poales</taxon>
        <taxon>Poaceae</taxon>
        <taxon>BOP clade</taxon>
        <taxon>Oryzoideae</taxon>
        <taxon>Oryzeae</taxon>
        <taxon>Oryzinae</taxon>
        <taxon>Oryza</taxon>
    </lineage>
</organism>
<keyword evidence="12" id="KW-1185">Reference proteome</keyword>
<dbReference type="GO" id="GO:0006334">
    <property type="term" value="P:nucleosome assembly"/>
    <property type="evidence" value="ECO:0007669"/>
    <property type="project" value="InterPro"/>
</dbReference>
<dbReference type="SUPFAM" id="SSF143113">
    <property type="entry name" value="NAP-like"/>
    <property type="match status" value="1"/>
</dbReference>
<dbReference type="InterPro" id="IPR037231">
    <property type="entry name" value="NAP-like_sf"/>
</dbReference>
<evidence type="ECO:0000256" key="7">
    <source>
        <dbReference type="ARBA" id="ARBA00023242"/>
    </source>
</evidence>
<dbReference type="PANTHER" id="PTHR11875">
    <property type="entry name" value="TESTIS-SPECIFIC Y-ENCODED PROTEIN"/>
    <property type="match status" value="1"/>
</dbReference>